<gene>
    <name evidence="1" type="ORF">ASPFODRAFT_53924</name>
</gene>
<protein>
    <submittedName>
        <fullName evidence="1">Uncharacterized protein</fullName>
    </submittedName>
</protein>
<accession>A0A1M3T090</accession>
<organism evidence="1 2">
    <name type="scientific">Aspergillus luchuensis (strain CBS 106.47)</name>
    <dbReference type="NCBI Taxonomy" id="1137211"/>
    <lineage>
        <taxon>Eukaryota</taxon>
        <taxon>Fungi</taxon>
        <taxon>Dikarya</taxon>
        <taxon>Ascomycota</taxon>
        <taxon>Pezizomycotina</taxon>
        <taxon>Eurotiomycetes</taxon>
        <taxon>Eurotiomycetidae</taxon>
        <taxon>Eurotiales</taxon>
        <taxon>Aspergillaceae</taxon>
        <taxon>Aspergillus</taxon>
        <taxon>Aspergillus subgen. Circumdati</taxon>
    </lineage>
</organism>
<dbReference type="VEuPathDB" id="FungiDB:ASPFODRAFT_53924"/>
<dbReference type="EMBL" id="KV878260">
    <property type="protein sequence ID" value="OJZ80167.1"/>
    <property type="molecule type" value="Genomic_DNA"/>
</dbReference>
<reference evidence="2" key="1">
    <citation type="journal article" date="2017" name="Genome Biol.">
        <title>Comparative genomics reveals high biological diversity and specific adaptations in the industrially and medically important fungal genus Aspergillus.</title>
        <authorList>
            <person name="de Vries R.P."/>
            <person name="Riley R."/>
            <person name="Wiebenga A."/>
            <person name="Aguilar-Osorio G."/>
            <person name="Amillis S."/>
            <person name="Uchima C.A."/>
            <person name="Anderluh G."/>
            <person name="Asadollahi M."/>
            <person name="Askin M."/>
            <person name="Barry K."/>
            <person name="Battaglia E."/>
            <person name="Bayram O."/>
            <person name="Benocci T."/>
            <person name="Braus-Stromeyer S.A."/>
            <person name="Caldana C."/>
            <person name="Canovas D."/>
            <person name="Cerqueira G.C."/>
            <person name="Chen F."/>
            <person name="Chen W."/>
            <person name="Choi C."/>
            <person name="Clum A."/>
            <person name="Dos Santos R.A."/>
            <person name="Damasio A.R."/>
            <person name="Diallinas G."/>
            <person name="Emri T."/>
            <person name="Fekete E."/>
            <person name="Flipphi M."/>
            <person name="Freyberg S."/>
            <person name="Gallo A."/>
            <person name="Gournas C."/>
            <person name="Habgood R."/>
            <person name="Hainaut M."/>
            <person name="Harispe M.L."/>
            <person name="Henrissat B."/>
            <person name="Hilden K.S."/>
            <person name="Hope R."/>
            <person name="Hossain A."/>
            <person name="Karabika E."/>
            <person name="Karaffa L."/>
            <person name="Karanyi Z."/>
            <person name="Krasevec N."/>
            <person name="Kuo A."/>
            <person name="Kusch H."/>
            <person name="LaButti K."/>
            <person name="Lagendijk E.L."/>
            <person name="Lapidus A."/>
            <person name="Levasseur A."/>
            <person name="Lindquist E."/>
            <person name="Lipzen A."/>
            <person name="Logrieco A.F."/>
            <person name="MacCabe A."/>
            <person name="Maekelae M.R."/>
            <person name="Malavazi I."/>
            <person name="Melin P."/>
            <person name="Meyer V."/>
            <person name="Mielnichuk N."/>
            <person name="Miskei M."/>
            <person name="Molnar A.P."/>
            <person name="Mule G."/>
            <person name="Ngan C.Y."/>
            <person name="Orejas M."/>
            <person name="Orosz E."/>
            <person name="Ouedraogo J.P."/>
            <person name="Overkamp K.M."/>
            <person name="Park H.-S."/>
            <person name="Perrone G."/>
            <person name="Piumi F."/>
            <person name="Punt P.J."/>
            <person name="Ram A.F."/>
            <person name="Ramon A."/>
            <person name="Rauscher S."/>
            <person name="Record E."/>
            <person name="Riano-Pachon D.M."/>
            <person name="Robert V."/>
            <person name="Roehrig J."/>
            <person name="Ruller R."/>
            <person name="Salamov A."/>
            <person name="Salih N.S."/>
            <person name="Samson R.A."/>
            <person name="Sandor E."/>
            <person name="Sanguinetti M."/>
            <person name="Schuetze T."/>
            <person name="Sepcic K."/>
            <person name="Shelest E."/>
            <person name="Sherlock G."/>
            <person name="Sophianopoulou V."/>
            <person name="Squina F.M."/>
            <person name="Sun H."/>
            <person name="Susca A."/>
            <person name="Todd R.B."/>
            <person name="Tsang A."/>
            <person name="Unkles S.E."/>
            <person name="van de Wiele N."/>
            <person name="van Rossen-Uffink D."/>
            <person name="Oliveira J.V."/>
            <person name="Vesth T.C."/>
            <person name="Visser J."/>
            <person name="Yu J.-H."/>
            <person name="Zhou M."/>
            <person name="Andersen M.R."/>
            <person name="Archer D.B."/>
            <person name="Baker S.E."/>
            <person name="Benoit I."/>
            <person name="Brakhage A.A."/>
            <person name="Braus G.H."/>
            <person name="Fischer R."/>
            <person name="Frisvad J.C."/>
            <person name="Goldman G.H."/>
            <person name="Houbraken J."/>
            <person name="Oakley B."/>
            <person name="Pocsi I."/>
            <person name="Scazzocchio C."/>
            <person name="Seiboth B."/>
            <person name="vanKuyk P.A."/>
            <person name="Wortman J."/>
            <person name="Dyer P.S."/>
            <person name="Grigoriev I.V."/>
        </authorList>
    </citation>
    <scope>NUCLEOTIDE SEQUENCE [LARGE SCALE GENOMIC DNA]</scope>
    <source>
        <strain evidence="2">CBS 106.47</strain>
    </source>
</reference>
<evidence type="ECO:0000313" key="2">
    <source>
        <dbReference type="Proteomes" id="UP000184063"/>
    </source>
</evidence>
<dbReference type="AlphaFoldDB" id="A0A1M3T090"/>
<evidence type="ECO:0000313" key="1">
    <source>
        <dbReference type="EMBL" id="OJZ80167.1"/>
    </source>
</evidence>
<sequence length="126" mass="14299">MHPPRCRRGHFSFLLPRVAYKFPTSYRTASSPSLLQRHAHVLSWDLSIPVRTSSSVVQVTSCVVVIRRALPLDCEFRHLPEVGRYFQLIGFEDDDFKGTSNSESPHCLLLGSVRRTFDGKRVSNIG</sequence>
<dbReference type="Proteomes" id="UP000184063">
    <property type="component" value="Unassembled WGS sequence"/>
</dbReference>
<name>A0A1M3T090_ASPLC</name>
<proteinExistence type="predicted"/>